<evidence type="ECO:0000313" key="2">
    <source>
        <dbReference type="Proteomes" id="UP000306147"/>
    </source>
</evidence>
<dbReference type="AlphaFoldDB" id="A0A4S1XBF4"/>
<dbReference type="InterPro" id="IPR016541">
    <property type="entry name" value="UCP008505"/>
</dbReference>
<dbReference type="EMBL" id="SRXT01000005">
    <property type="protein sequence ID" value="TGX52650.1"/>
    <property type="molecule type" value="Genomic_DNA"/>
</dbReference>
<accession>A0A4S1XBF4</accession>
<sequence>MIVLYLIDASTLITAHNTYYALHRVPEFWEWLRHYGALGTIKMPAAIYAEVEDGNDALAEWMAKAASKDALLFGEAPVPALVQAVSALYGDDPSEEDIETIGKDPFLIAAALVDPNDRLVVTAEISKPGRQGANRHIPNICGDIGVQWRSPVEFLNVLNFSTGWAD</sequence>
<name>A0A4S1XBF4_9SPHN</name>
<proteinExistence type="predicted"/>
<organism evidence="1 2">
    <name type="scientific">Sphingomonas gei</name>
    <dbReference type="NCBI Taxonomy" id="1395960"/>
    <lineage>
        <taxon>Bacteria</taxon>
        <taxon>Pseudomonadati</taxon>
        <taxon>Pseudomonadota</taxon>
        <taxon>Alphaproteobacteria</taxon>
        <taxon>Sphingomonadales</taxon>
        <taxon>Sphingomonadaceae</taxon>
        <taxon>Sphingomonas</taxon>
    </lineage>
</organism>
<dbReference type="OrthoDB" id="338425at2"/>
<dbReference type="Proteomes" id="UP000306147">
    <property type="component" value="Unassembled WGS sequence"/>
</dbReference>
<dbReference type="Pfam" id="PF14367">
    <property type="entry name" value="DUF4411"/>
    <property type="match status" value="1"/>
</dbReference>
<gene>
    <name evidence="1" type="ORF">E5A73_13455</name>
</gene>
<comment type="caution">
    <text evidence="1">The sequence shown here is derived from an EMBL/GenBank/DDBJ whole genome shotgun (WGS) entry which is preliminary data.</text>
</comment>
<evidence type="ECO:0000313" key="1">
    <source>
        <dbReference type="EMBL" id="TGX52650.1"/>
    </source>
</evidence>
<keyword evidence="2" id="KW-1185">Reference proteome</keyword>
<reference evidence="1 2" key="1">
    <citation type="submission" date="2019-04" db="EMBL/GenBank/DDBJ databases">
        <title>Sphingomonas psychrotolerans sp. nov., isolated from soil in the Tianshan Mountains, Xinjiang, China.</title>
        <authorList>
            <person name="Luo Y."/>
            <person name="Sheng H."/>
        </authorList>
    </citation>
    <scope>NUCLEOTIDE SEQUENCE [LARGE SCALE GENOMIC DNA]</scope>
    <source>
        <strain evidence="1 2">ZFGT-11</strain>
    </source>
</reference>
<protein>
    <submittedName>
        <fullName evidence="1">DUF4411 family protein</fullName>
    </submittedName>
</protein>